<evidence type="ECO:0000256" key="2">
    <source>
        <dbReference type="ARBA" id="ARBA00004141"/>
    </source>
</evidence>
<dbReference type="PANTHER" id="PTHR10106:SF24">
    <property type="entry name" value="NO EXTENDED MEMORY, ISOFORM A"/>
    <property type="match status" value="1"/>
</dbReference>
<dbReference type="InterPro" id="IPR006593">
    <property type="entry name" value="Cyt_b561/ferric_Rdtase_TM"/>
</dbReference>
<keyword evidence="3" id="KW-0813">Transport</keyword>
<evidence type="ECO:0000259" key="13">
    <source>
        <dbReference type="PROSITE" id="PS50939"/>
    </source>
</evidence>
<evidence type="ECO:0000313" key="14">
    <source>
        <dbReference type="Proteomes" id="UP000694846"/>
    </source>
</evidence>
<protein>
    <submittedName>
        <fullName evidence="15">Uncharacterized protein LOC112681842 isoform X1</fullName>
    </submittedName>
</protein>
<evidence type="ECO:0000256" key="11">
    <source>
        <dbReference type="SAM" id="MobiDB-lite"/>
    </source>
</evidence>
<feature type="transmembrane region" description="Helical" evidence="12">
    <location>
        <begin position="370"/>
        <end position="387"/>
    </location>
</feature>
<evidence type="ECO:0000256" key="1">
    <source>
        <dbReference type="ARBA" id="ARBA00001970"/>
    </source>
</evidence>
<accession>A0A8B8FBZ3</accession>
<evidence type="ECO:0000256" key="4">
    <source>
        <dbReference type="ARBA" id="ARBA00022617"/>
    </source>
</evidence>
<dbReference type="Pfam" id="PF03188">
    <property type="entry name" value="Cytochrom_B561"/>
    <property type="match status" value="1"/>
</dbReference>
<feature type="region of interest" description="Disordered" evidence="11">
    <location>
        <begin position="1"/>
        <end position="137"/>
    </location>
</feature>
<sequence length="572" mass="60234">MDNQNTTTFLPPPIDGEASAPLAQPDDDFVVPLSAAGTPNTPADDGGTGSTVSPVSPVHLNRQPHGAMMMDDEPTASATDNDATDDGAGLLPPPDETENDEKSSNKDATETKKDGDNDDDNDNKGGGGDGNDDDQVPVLAMSGILPATATGGVKAAADTKKITSGGNDSSTGGTGTGTATGNGDSKSKDKSRYTTGSGAGGGADVEDPGTNNSQAALGCGTTFEYVVLVTACTILLLAVTGTTVYWTMAYRGGYDPNWLPWPPQTPKQLLSVGVFTYKHPQNFTAGGELNGDISITTTTTEATTIEQQQSAQLNSSSSNILIEDRRFNLHPTLMTIGFVTLTGFSILVYRMAAGCSTSCRGTYVKLTHGLLHLATVPCVVFGAVAAMEYHRLKHLPHLYSLHSWMGFLTVSLFVIQFTLGLFTFVVLLCCRGATAVCRLRCFAPIHATLGLCTFTLAIATCLTGLQQRADFTIFNNNGHQQQEQWSSFSGKPALQERELPQQVVTNVIGVLLMLTLVFVTAALLLQRKTHGSGARPSALRYCRNGGQTFQLIPSSVAADGAVADHSGRNGRM</sequence>
<dbReference type="OrthoDB" id="907479at2759"/>
<dbReference type="GO" id="GO:0046872">
    <property type="term" value="F:metal ion binding"/>
    <property type="evidence" value="ECO:0007669"/>
    <property type="project" value="UniProtKB-KW"/>
</dbReference>
<evidence type="ECO:0000313" key="15">
    <source>
        <dbReference type="RefSeq" id="XP_025407952.1"/>
    </source>
</evidence>
<dbReference type="PROSITE" id="PS50939">
    <property type="entry name" value="CYTOCHROME_B561"/>
    <property type="match status" value="1"/>
</dbReference>
<keyword evidence="5 12" id="KW-0812">Transmembrane</keyword>
<evidence type="ECO:0000256" key="8">
    <source>
        <dbReference type="ARBA" id="ARBA00022989"/>
    </source>
</evidence>
<keyword evidence="10 12" id="KW-0472">Membrane</keyword>
<organism evidence="14 15">
    <name type="scientific">Sipha flava</name>
    <name type="common">yellow sugarcane aphid</name>
    <dbReference type="NCBI Taxonomy" id="143950"/>
    <lineage>
        <taxon>Eukaryota</taxon>
        <taxon>Metazoa</taxon>
        <taxon>Ecdysozoa</taxon>
        <taxon>Arthropoda</taxon>
        <taxon>Hexapoda</taxon>
        <taxon>Insecta</taxon>
        <taxon>Pterygota</taxon>
        <taxon>Neoptera</taxon>
        <taxon>Paraneoptera</taxon>
        <taxon>Hemiptera</taxon>
        <taxon>Sternorrhyncha</taxon>
        <taxon>Aphidomorpha</taxon>
        <taxon>Aphidoidea</taxon>
        <taxon>Aphididae</taxon>
        <taxon>Sipha</taxon>
    </lineage>
</organism>
<feature type="transmembrane region" description="Helical" evidence="12">
    <location>
        <begin position="442"/>
        <end position="465"/>
    </location>
</feature>
<dbReference type="InterPro" id="IPR043205">
    <property type="entry name" value="CYB561/CYBRD1-like"/>
</dbReference>
<dbReference type="CDD" id="cd08554">
    <property type="entry name" value="Cyt_b561"/>
    <property type="match status" value="1"/>
</dbReference>
<dbReference type="PANTHER" id="PTHR10106">
    <property type="entry name" value="CYTOCHROME B561-RELATED"/>
    <property type="match status" value="1"/>
</dbReference>
<evidence type="ECO:0000256" key="10">
    <source>
        <dbReference type="ARBA" id="ARBA00023136"/>
    </source>
</evidence>
<dbReference type="SMART" id="SM00665">
    <property type="entry name" value="B561"/>
    <property type="match status" value="1"/>
</dbReference>
<dbReference type="Gene3D" id="1.20.120.1770">
    <property type="match status" value="1"/>
</dbReference>
<evidence type="ECO:0000256" key="5">
    <source>
        <dbReference type="ARBA" id="ARBA00022692"/>
    </source>
</evidence>
<evidence type="ECO:0000256" key="9">
    <source>
        <dbReference type="ARBA" id="ARBA00023004"/>
    </source>
</evidence>
<comment type="cofactor">
    <cofactor evidence="1">
        <name>heme b</name>
        <dbReference type="ChEBI" id="CHEBI:60344"/>
    </cofactor>
</comment>
<keyword evidence="7" id="KW-0249">Electron transport</keyword>
<feature type="transmembrane region" description="Helical" evidence="12">
    <location>
        <begin position="503"/>
        <end position="525"/>
    </location>
</feature>
<dbReference type="Proteomes" id="UP000694846">
    <property type="component" value="Unplaced"/>
</dbReference>
<feature type="region of interest" description="Disordered" evidence="11">
    <location>
        <begin position="161"/>
        <end position="209"/>
    </location>
</feature>
<evidence type="ECO:0000256" key="6">
    <source>
        <dbReference type="ARBA" id="ARBA00022723"/>
    </source>
</evidence>
<dbReference type="GO" id="GO:0016491">
    <property type="term" value="F:oxidoreductase activity"/>
    <property type="evidence" value="ECO:0007669"/>
    <property type="project" value="InterPro"/>
</dbReference>
<gene>
    <name evidence="15" type="primary">LOC112681842</name>
</gene>
<feature type="transmembrane region" description="Helical" evidence="12">
    <location>
        <begin position="407"/>
        <end position="430"/>
    </location>
</feature>
<evidence type="ECO:0000256" key="12">
    <source>
        <dbReference type="SAM" id="Phobius"/>
    </source>
</evidence>
<dbReference type="GO" id="GO:0016020">
    <property type="term" value="C:membrane"/>
    <property type="evidence" value="ECO:0007669"/>
    <property type="project" value="UniProtKB-SubCell"/>
</dbReference>
<evidence type="ECO:0000256" key="7">
    <source>
        <dbReference type="ARBA" id="ARBA00022982"/>
    </source>
</evidence>
<keyword evidence="6" id="KW-0479">Metal-binding</keyword>
<reference evidence="15" key="1">
    <citation type="submission" date="2025-08" db="UniProtKB">
        <authorList>
            <consortium name="RefSeq"/>
        </authorList>
    </citation>
    <scope>IDENTIFICATION</scope>
    <source>
        <tissue evidence="15">Whole body</tissue>
    </source>
</reference>
<keyword evidence="14" id="KW-1185">Reference proteome</keyword>
<dbReference type="GeneID" id="112681842"/>
<evidence type="ECO:0000256" key="3">
    <source>
        <dbReference type="ARBA" id="ARBA00022448"/>
    </source>
</evidence>
<dbReference type="RefSeq" id="XP_025407952.1">
    <property type="nucleotide sequence ID" value="XM_025552167.1"/>
</dbReference>
<feature type="transmembrane region" description="Helical" evidence="12">
    <location>
        <begin position="329"/>
        <end position="349"/>
    </location>
</feature>
<keyword evidence="9" id="KW-0408">Iron</keyword>
<keyword evidence="8 12" id="KW-1133">Transmembrane helix</keyword>
<keyword evidence="4" id="KW-0349">Heme</keyword>
<comment type="subcellular location">
    <subcellularLocation>
        <location evidence="2">Membrane</location>
        <topology evidence="2">Multi-pass membrane protein</topology>
    </subcellularLocation>
</comment>
<name>A0A8B8FBZ3_9HEMI</name>
<feature type="compositionally biased region" description="Basic and acidic residues" evidence="11">
    <location>
        <begin position="100"/>
        <end position="115"/>
    </location>
</feature>
<feature type="transmembrane region" description="Helical" evidence="12">
    <location>
        <begin position="225"/>
        <end position="248"/>
    </location>
</feature>
<feature type="domain" description="Cytochrome b561" evidence="13">
    <location>
        <begin position="289"/>
        <end position="524"/>
    </location>
</feature>
<dbReference type="AlphaFoldDB" id="A0A8B8FBZ3"/>
<proteinExistence type="predicted"/>